<name>A0A0C1TMR4_9BACT</name>
<reference evidence="6 7" key="1">
    <citation type="submission" date="2015-01" db="EMBL/GenBank/DDBJ databases">
        <title>Genome sequence of the anaerobic bacterium Geobacter soli GSS01, a dissimilatory Fe(III) reducer from soil.</title>
        <authorList>
            <person name="Yang G."/>
            <person name="Zhou S."/>
        </authorList>
    </citation>
    <scope>NUCLEOTIDE SEQUENCE [LARGE SCALE GENOMIC DNA]</scope>
    <source>
        <strain evidence="6 7">GSS01</strain>
    </source>
</reference>
<dbReference type="InterPro" id="IPR006464">
    <property type="entry name" value="AcTrfase_RimI/Ard1"/>
</dbReference>
<evidence type="ECO:0000256" key="3">
    <source>
        <dbReference type="ARBA" id="ARBA00022679"/>
    </source>
</evidence>
<keyword evidence="2" id="KW-0963">Cytoplasm</keyword>
<dbReference type="InterPro" id="IPR000182">
    <property type="entry name" value="GNAT_dom"/>
</dbReference>
<dbReference type="PANTHER" id="PTHR43420">
    <property type="entry name" value="ACETYLTRANSFERASE"/>
    <property type="match status" value="1"/>
</dbReference>
<dbReference type="NCBIfam" id="TIGR01575">
    <property type="entry name" value="rimI"/>
    <property type="match status" value="1"/>
</dbReference>
<evidence type="ECO:0000313" key="6">
    <source>
        <dbReference type="EMBL" id="KIE42189.1"/>
    </source>
</evidence>
<evidence type="ECO:0000256" key="2">
    <source>
        <dbReference type="ARBA" id="ARBA00022490"/>
    </source>
</evidence>
<dbReference type="Gene3D" id="3.40.630.30">
    <property type="match status" value="1"/>
</dbReference>
<evidence type="ECO:0000256" key="4">
    <source>
        <dbReference type="ARBA" id="ARBA00023315"/>
    </source>
</evidence>
<evidence type="ECO:0000313" key="7">
    <source>
        <dbReference type="Proteomes" id="UP000031433"/>
    </source>
</evidence>
<dbReference type="EMBL" id="JXBL01000001">
    <property type="protein sequence ID" value="KIE42189.1"/>
    <property type="molecule type" value="Genomic_DNA"/>
</dbReference>
<protein>
    <submittedName>
        <fullName evidence="6">Alanine acetyltransferase</fullName>
    </submittedName>
</protein>
<dbReference type="CDD" id="cd04301">
    <property type="entry name" value="NAT_SF"/>
    <property type="match status" value="1"/>
</dbReference>
<organism evidence="6 7">
    <name type="scientific">Geobacter soli</name>
    <dbReference type="NCBI Taxonomy" id="1510391"/>
    <lineage>
        <taxon>Bacteria</taxon>
        <taxon>Pseudomonadati</taxon>
        <taxon>Thermodesulfobacteriota</taxon>
        <taxon>Desulfuromonadia</taxon>
        <taxon>Geobacterales</taxon>
        <taxon>Geobacteraceae</taxon>
        <taxon>Geobacter</taxon>
    </lineage>
</organism>
<dbReference type="SUPFAM" id="SSF55729">
    <property type="entry name" value="Acyl-CoA N-acyltransferases (Nat)"/>
    <property type="match status" value="1"/>
</dbReference>
<dbReference type="AlphaFoldDB" id="A0A0C1TMR4"/>
<gene>
    <name evidence="6" type="ORF">SE37_05920</name>
</gene>
<dbReference type="PROSITE" id="PS51186">
    <property type="entry name" value="GNAT"/>
    <property type="match status" value="1"/>
</dbReference>
<comment type="similarity">
    <text evidence="1">Belongs to the acetyltransferase family. RimI subfamily.</text>
</comment>
<keyword evidence="7" id="KW-1185">Reference proteome</keyword>
<dbReference type="Pfam" id="PF00583">
    <property type="entry name" value="Acetyltransf_1"/>
    <property type="match status" value="1"/>
</dbReference>
<accession>A0A0C1TMR4</accession>
<dbReference type="InterPro" id="IPR016181">
    <property type="entry name" value="Acyl_CoA_acyltransferase"/>
</dbReference>
<keyword evidence="4" id="KW-0012">Acyltransferase</keyword>
<dbReference type="Proteomes" id="UP000031433">
    <property type="component" value="Unassembled WGS sequence"/>
</dbReference>
<dbReference type="InterPro" id="IPR050680">
    <property type="entry name" value="YpeA/RimI_acetyltransf"/>
</dbReference>
<dbReference type="PANTHER" id="PTHR43420:SF12">
    <property type="entry name" value="N-ACETYLTRANSFERASE DOMAIN-CONTAINING PROTEIN"/>
    <property type="match status" value="1"/>
</dbReference>
<proteinExistence type="inferred from homology"/>
<dbReference type="GO" id="GO:0008080">
    <property type="term" value="F:N-acetyltransferase activity"/>
    <property type="evidence" value="ECO:0007669"/>
    <property type="project" value="InterPro"/>
</dbReference>
<keyword evidence="3 6" id="KW-0808">Transferase</keyword>
<feature type="domain" description="N-acetyltransferase" evidence="5">
    <location>
        <begin position="7"/>
        <end position="151"/>
    </location>
</feature>
<sequence>MNTADYPTIMPMTAGDLDEVLKIESDSFPRPWTRDHFVAELASPRSFPVVARSPDGLVAGYICPSLLFDEGEILDVAVRRDFRGQGIGALLVTHVLAELAGRGARTVHLEVRVSNAAARALYRRLGFAETGRRPGYYENGEDAVLMTYSINEGEGSPHAV</sequence>
<evidence type="ECO:0000259" key="5">
    <source>
        <dbReference type="PROSITE" id="PS51186"/>
    </source>
</evidence>
<comment type="caution">
    <text evidence="6">The sequence shown here is derived from an EMBL/GenBank/DDBJ whole genome shotgun (WGS) entry which is preliminary data.</text>
</comment>
<evidence type="ECO:0000256" key="1">
    <source>
        <dbReference type="ARBA" id="ARBA00005395"/>
    </source>
</evidence>